<feature type="region of interest" description="Disordered" evidence="1">
    <location>
        <begin position="101"/>
        <end position="138"/>
    </location>
</feature>
<protein>
    <submittedName>
        <fullName evidence="2">Immunoglobulin G binding protein A</fullName>
    </submittedName>
</protein>
<feature type="compositionally biased region" description="Basic residues" evidence="1">
    <location>
        <begin position="243"/>
        <end position="258"/>
    </location>
</feature>
<proteinExistence type="predicted"/>
<dbReference type="AlphaFoldDB" id="A0A224YAZ6"/>
<feature type="compositionally biased region" description="Basic residues" evidence="1">
    <location>
        <begin position="124"/>
        <end position="138"/>
    </location>
</feature>
<name>A0A224YAZ6_9ACAR</name>
<reference evidence="2" key="1">
    <citation type="journal article" date="2017" name="Parasit. Vectors">
        <title>Sialotranscriptomics of Rhipicephalus zambeziensis reveals intricate expression profiles of secretory proteins and suggests tight temporal transcriptional regulation during blood-feeding.</title>
        <authorList>
            <person name="de Castro M.H."/>
            <person name="de Klerk D."/>
            <person name="Pienaar R."/>
            <person name="Rees D.J.G."/>
            <person name="Mans B.J."/>
        </authorList>
    </citation>
    <scope>NUCLEOTIDE SEQUENCE</scope>
    <source>
        <tissue evidence="2">Salivary glands</tissue>
    </source>
</reference>
<accession>A0A224YAZ6</accession>
<evidence type="ECO:0000256" key="1">
    <source>
        <dbReference type="SAM" id="MobiDB-lite"/>
    </source>
</evidence>
<sequence>MTETGLCQKVVPCPAHCSASVTVFMPDGSMTSVDGNKAVELTRVRIEISKVSWTNLVVITLGGTKVHVPASYQTMIKLVVKKYPDLVPILIKIIAGEAKKRKESGVKGAQKPTTKRSKMTTTRKQTKRSPPKTTTRKVGKTIKVTKKTALKTTTKKVFKTTKVTKKAALKTTTKKVLKTTKVTKKTALKTTTKKVFKTTKVTKKAALKTTTKKVLKTSKVTKKVAPKPTTKRTTTRKLIKRTTPKPTTKKTMKMKATTKRSSQTTTKKPPKVLSVPATTMPNPSDPRNTIPAGSGVDSKVLIMLGYMLSQPNYFAVIYRMLLQLGITFPSLTGPITQVMYGTHVITLPRQFVVSYTYTINNRVFNLPRDSQQLAIYLSQHMNQFSIVATFLTQIGASFPVDGTGRITGFSIFNAMYRFPHAITTTIFIGSVRFNLPKDISLLLIAVKHNPTKFFELQMMLEAFGVKFIKTGTGTSQAAYNGKKYEVYTGRGVKITIDNTQYDIPADLEKIFQKPKGFSVGSLLVALQEKGIQVNVDEKTGVILGITIDKVRVPFPVSIDLRFKLDNQIYLIPRDLAKLITVLEKKGMPSKILFILYTRYGVVPVRDSNGIVVAISFNGKQFKVKPEPLTAVVILGQKFILPRDTRKMVEFVHSKQSNPKIGFIFLKALKSAGFMLINDDDGAMRSIQKGAQIIKLGFEIRIQVIYGTTTYHVPKDLMRLVKDVRSLGPQEIQNVMKQLKAFDVEVKKEGSKLTILFNSVRYEVDLKSGNVKG</sequence>
<evidence type="ECO:0000313" key="2">
    <source>
        <dbReference type="EMBL" id="MAA14856.1"/>
    </source>
</evidence>
<organism evidence="2">
    <name type="scientific">Rhipicephalus zambeziensis</name>
    <dbReference type="NCBI Taxonomy" id="60191"/>
    <lineage>
        <taxon>Eukaryota</taxon>
        <taxon>Metazoa</taxon>
        <taxon>Ecdysozoa</taxon>
        <taxon>Arthropoda</taxon>
        <taxon>Chelicerata</taxon>
        <taxon>Arachnida</taxon>
        <taxon>Acari</taxon>
        <taxon>Parasitiformes</taxon>
        <taxon>Ixodida</taxon>
        <taxon>Ixodoidea</taxon>
        <taxon>Ixodidae</taxon>
        <taxon>Rhipicephalinae</taxon>
        <taxon>Rhipicephalus</taxon>
        <taxon>Rhipicephalus</taxon>
    </lineage>
</organism>
<dbReference type="EMBL" id="GFPF01003710">
    <property type="protein sequence ID" value="MAA14856.1"/>
    <property type="molecule type" value="Transcribed_RNA"/>
</dbReference>
<feature type="compositionally biased region" description="Polar residues" evidence="1">
    <location>
        <begin position="276"/>
        <end position="287"/>
    </location>
</feature>
<feature type="region of interest" description="Disordered" evidence="1">
    <location>
        <begin position="243"/>
        <end position="291"/>
    </location>
</feature>